<accession>A0A1Q9BYD3</accession>
<name>A0A1Q9BYD3_SYMMI</name>
<evidence type="ECO:0000256" key="2">
    <source>
        <dbReference type="SAM" id="MobiDB-lite"/>
    </source>
</evidence>
<keyword evidence="4" id="KW-1185">Reference proteome</keyword>
<protein>
    <recommendedName>
        <fullName evidence="5">Endonuclease/exonuclease/phosphatase domain-containing protein</fullName>
    </recommendedName>
</protein>
<dbReference type="OrthoDB" id="447596at2759"/>
<feature type="region of interest" description="Disordered" evidence="2">
    <location>
        <begin position="158"/>
        <end position="197"/>
    </location>
</feature>
<sequence length="571" mass="64109">MDVDVDDAANDDARQQLWLGASSEQKELMVKAGLRPPEPKTPAPTPYEEGTAANANYRKATVALKLLGDRKLSLQKRIDQAKEQYQARLSEMKLLQEKIDEAQQKVNDAGQELTTMVLAHDESLGSEVSQFCEKFGISLTEEQETQIIKARFAIKRPPDNQVVEEKPDKQDDLPSSEEPKRPKTTSQEQRGTRSRSKILLKRVAESSPWVVTKRLKDVDCYLVNVYLKSGEGFQGSHNAPILANLIAFLRSVQGLYFVAGDFNEDFEVIAATSLEQEAKGRWISSGESTCAGGGNIDFGLLAPVLAAGAHVSLDWVTPFAPHAALHWTLQLQHFDVRLPQLVPFKPAQVQAQPFCLHHDFSPQGEQDALLRPFLDAPVQERIYLRLNILVGHHGTKQFLAAMLTYMGPRLVQSEGSLCPPIWVFRRWQSSEPGKFKSTWADIWVWLTASLHPWKKVNGPMAALMAYLHELGVQAPQAHRWHKDDNSLTIDWSSSDATRRVWHWLLPVWEHVRLQRISLYDGCQALGDGIDVTARKQYPWDSLWLRGLVPRKVISSDSLVFASDAAGGEDYG</sequence>
<proteinExistence type="predicted"/>
<feature type="region of interest" description="Disordered" evidence="2">
    <location>
        <begin position="1"/>
        <end position="54"/>
    </location>
</feature>
<evidence type="ECO:0000256" key="1">
    <source>
        <dbReference type="SAM" id="Coils"/>
    </source>
</evidence>
<keyword evidence="1" id="KW-0175">Coiled coil</keyword>
<dbReference type="AlphaFoldDB" id="A0A1Q9BYD3"/>
<organism evidence="3 4">
    <name type="scientific">Symbiodinium microadriaticum</name>
    <name type="common">Dinoflagellate</name>
    <name type="synonym">Zooxanthella microadriatica</name>
    <dbReference type="NCBI Taxonomy" id="2951"/>
    <lineage>
        <taxon>Eukaryota</taxon>
        <taxon>Sar</taxon>
        <taxon>Alveolata</taxon>
        <taxon>Dinophyceae</taxon>
        <taxon>Suessiales</taxon>
        <taxon>Symbiodiniaceae</taxon>
        <taxon>Symbiodinium</taxon>
    </lineage>
</organism>
<reference evidence="3 4" key="1">
    <citation type="submission" date="2016-02" db="EMBL/GenBank/DDBJ databases">
        <title>Genome analysis of coral dinoflagellate symbionts highlights evolutionary adaptations to a symbiotic lifestyle.</title>
        <authorList>
            <person name="Aranda M."/>
            <person name="Li Y."/>
            <person name="Liew Y.J."/>
            <person name="Baumgarten S."/>
            <person name="Simakov O."/>
            <person name="Wilson M."/>
            <person name="Piel J."/>
            <person name="Ashoor H."/>
            <person name="Bougouffa S."/>
            <person name="Bajic V.B."/>
            <person name="Ryu T."/>
            <person name="Ravasi T."/>
            <person name="Bayer T."/>
            <person name="Micklem G."/>
            <person name="Kim H."/>
            <person name="Bhak J."/>
            <person name="Lajeunesse T.C."/>
            <person name="Voolstra C.R."/>
        </authorList>
    </citation>
    <scope>NUCLEOTIDE SEQUENCE [LARGE SCALE GENOMIC DNA]</scope>
    <source>
        <strain evidence="3 4">CCMP2467</strain>
    </source>
</reference>
<gene>
    <name evidence="3" type="ORF">AK812_SmicGene44503</name>
</gene>
<evidence type="ECO:0000313" key="4">
    <source>
        <dbReference type="Proteomes" id="UP000186817"/>
    </source>
</evidence>
<evidence type="ECO:0008006" key="5">
    <source>
        <dbReference type="Google" id="ProtNLM"/>
    </source>
</evidence>
<feature type="compositionally biased region" description="Basic and acidic residues" evidence="2">
    <location>
        <begin position="163"/>
        <end position="181"/>
    </location>
</feature>
<dbReference type="Proteomes" id="UP000186817">
    <property type="component" value="Unassembled WGS sequence"/>
</dbReference>
<dbReference type="EMBL" id="LSRX01002338">
    <property type="protein sequence ID" value="OLP75665.1"/>
    <property type="molecule type" value="Genomic_DNA"/>
</dbReference>
<evidence type="ECO:0000313" key="3">
    <source>
        <dbReference type="EMBL" id="OLP75665.1"/>
    </source>
</evidence>
<feature type="compositionally biased region" description="Acidic residues" evidence="2">
    <location>
        <begin position="1"/>
        <end position="10"/>
    </location>
</feature>
<feature type="coiled-coil region" evidence="1">
    <location>
        <begin position="64"/>
        <end position="112"/>
    </location>
</feature>
<comment type="caution">
    <text evidence="3">The sequence shown here is derived from an EMBL/GenBank/DDBJ whole genome shotgun (WGS) entry which is preliminary data.</text>
</comment>